<dbReference type="Pfam" id="PF11954">
    <property type="entry name" value="DUF3471"/>
    <property type="match status" value="1"/>
</dbReference>
<comment type="subcellular location">
    <subcellularLocation>
        <location evidence="1">Mitochondrion inner membrane</location>
        <topology evidence="1">Single-pass membrane protein</topology>
    </subcellularLocation>
</comment>
<comment type="similarity">
    <text evidence="6">Belongs to the peptidase S12 family.</text>
</comment>
<keyword evidence="4" id="KW-0378">Hydrolase</keyword>
<dbReference type="AlphaFoldDB" id="A0A9P8A4E4"/>
<feature type="compositionally biased region" description="Acidic residues" evidence="7">
    <location>
        <begin position="1062"/>
        <end position="1072"/>
    </location>
</feature>
<dbReference type="Pfam" id="PF00144">
    <property type="entry name" value="Beta-lactamase"/>
    <property type="match status" value="1"/>
</dbReference>
<dbReference type="Gene3D" id="2.40.128.600">
    <property type="match status" value="1"/>
</dbReference>
<evidence type="ECO:0000313" key="11">
    <source>
        <dbReference type="Proteomes" id="UP000717515"/>
    </source>
</evidence>
<feature type="compositionally biased region" description="Acidic residues" evidence="7">
    <location>
        <begin position="1080"/>
        <end position="1091"/>
    </location>
</feature>
<protein>
    <recommendedName>
        <fullName evidence="12">Mitochondrial chaperone BCS1</fullName>
    </recommendedName>
</protein>
<dbReference type="GO" id="GO:0016887">
    <property type="term" value="F:ATP hydrolysis activity"/>
    <property type="evidence" value="ECO:0007669"/>
    <property type="project" value="InterPro"/>
</dbReference>
<dbReference type="EMBL" id="JAIFTL010000159">
    <property type="protein sequence ID" value="KAG9322214.1"/>
    <property type="molecule type" value="Genomic_DNA"/>
</dbReference>
<gene>
    <name evidence="10" type="ORF">KVV02_005163</name>
</gene>
<dbReference type="InterPro" id="IPR012338">
    <property type="entry name" value="Beta-lactam/transpept-like"/>
</dbReference>
<dbReference type="Gene3D" id="3.40.50.300">
    <property type="entry name" value="P-loop containing nucleotide triphosphate hydrolases"/>
    <property type="match status" value="1"/>
</dbReference>
<dbReference type="PANTHER" id="PTHR46825:SF15">
    <property type="entry name" value="BETA-LACTAMASE-RELATED DOMAIN-CONTAINING PROTEIN"/>
    <property type="match status" value="1"/>
</dbReference>
<evidence type="ECO:0000256" key="3">
    <source>
        <dbReference type="ARBA" id="ARBA00022792"/>
    </source>
</evidence>
<comment type="caution">
    <text evidence="10">The sequence shown here is derived from an EMBL/GenBank/DDBJ whole genome shotgun (WGS) entry which is preliminary data.</text>
</comment>
<feature type="compositionally biased region" description="Basic and acidic residues" evidence="7">
    <location>
        <begin position="1040"/>
        <end position="1054"/>
    </location>
</feature>
<dbReference type="CDD" id="cd19510">
    <property type="entry name" value="RecA-like_BCS1"/>
    <property type="match status" value="1"/>
</dbReference>
<reference evidence="10" key="1">
    <citation type="submission" date="2021-07" db="EMBL/GenBank/DDBJ databases">
        <title>Draft genome of Mortierella alpina, strain LL118, isolated from an aspen leaf litter sample.</title>
        <authorList>
            <person name="Yang S."/>
            <person name="Vinatzer B.A."/>
        </authorList>
    </citation>
    <scope>NUCLEOTIDE SEQUENCE</scope>
    <source>
        <strain evidence="10">LL118</strain>
    </source>
</reference>
<dbReference type="InterPro" id="IPR021860">
    <property type="entry name" value="Peptidase_S12_Pab87-rel_C"/>
</dbReference>
<dbReference type="SUPFAM" id="SSF52540">
    <property type="entry name" value="P-loop containing nucleoside triphosphate hydrolases"/>
    <property type="match status" value="1"/>
</dbReference>
<dbReference type="InterPro" id="IPR003593">
    <property type="entry name" value="AAA+_ATPase"/>
</dbReference>
<evidence type="ECO:0000313" key="10">
    <source>
        <dbReference type="EMBL" id="KAG9322214.1"/>
    </source>
</evidence>
<evidence type="ECO:0000256" key="5">
    <source>
        <dbReference type="ARBA" id="ARBA00022840"/>
    </source>
</evidence>
<dbReference type="Proteomes" id="UP000717515">
    <property type="component" value="Unassembled WGS sequence"/>
</dbReference>
<evidence type="ECO:0000256" key="4">
    <source>
        <dbReference type="ARBA" id="ARBA00022801"/>
    </source>
</evidence>
<dbReference type="InterPro" id="IPR003959">
    <property type="entry name" value="ATPase_AAA_core"/>
</dbReference>
<name>A0A9P8A4E4_MORAP</name>
<dbReference type="Gene3D" id="3.40.710.10">
    <property type="entry name" value="DD-peptidase/beta-lactamase superfamily"/>
    <property type="match status" value="1"/>
</dbReference>
<dbReference type="SUPFAM" id="SSF56601">
    <property type="entry name" value="beta-lactamase/transpeptidase-like"/>
    <property type="match status" value="1"/>
</dbReference>
<dbReference type="GO" id="GO:0005743">
    <property type="term" value="C:mitochondrial inner membrane"/>
    <property type="evidence" value="ECO:0007669"/>
    <property type="project" value="UniProtKB-SubCell"/>
</dbReference>
<feature type="region of interest" description="Disordered" evidence="7">
    <location>
        <begin position="1022"/>
        <end position="1115"/>
    </location>
</feature>
<keyword evidence="3" id="KW-0496">Mitochondrion</keyword>
<feature type="domain" description="BCS1 N-terminal" evidence="9">
    <location>
        <begin position="571"/>
        <end position="755"/>
    </location>
</feature>
<keyword evidence="3" id="KW-0472">Membrane</keyword>
<dbReference type="SMART" id="SM00382">
    <property type="entry name" value="AAA"/>
    <property type="match status" value="1"/>
</dbReference>
<dbReference type="InterPro" id="IPR050491">
    <property type="entry name" value="AmpC-like"/>
</dbReference>
<evidence type="ECO:0000256" key="2">
    <source>
        <dbReference type="ARBA" id="ARBA00022741"/>
    </source>
</evidence>
<dbReference type="GO" id="GO:0005524">
    <property type="term" value="F:ATP binding"/>
    <property type="evidence" value="ECO:0007669"/>
    <property type="project" value="UniProtKB-KW"/>
</dbReference>
<evidence type="ECO:0000256" key="7">
    <source>
        <dbReference type="SAM" id="MobiDB-lite"/>
    </source>
</evidence>
<evidence type="ECO:0000259" key="8">
    <source>
        <dbReference type="SMART" id="SM00382"/>
    </source>
</evidence>
<feature type="compositionally biased region" description="Basic residues" evidence="7">
    <location>
        <begin position="1024"/>
        <end position="1039"/>
    </location>
</feature>
<dbReference type="SMART" id="SM01024">
    <property type="entry name" value="BCS1_N"/>
    <property type="match status" value="1"/>
</dbReference>
<sequence>MERTPPSGLRDALEKARVRSGIPGMSVAILHKGKLVFAEGFGKRNEFEPFTSETLMPIASLTKAFTATAIGELVSEGKMDWDSTPVSKYLPEFELPDPILTSQLTLQDLLSHRTGVPQVDLGWFWNTEPRRDLIKRLKHVKMESKLRAAMQYNNVMYGVAGEAAANVAGMSYEELVEAKVFKPLGLSNTGFSTVRMKKNPNHALPYEAASFKDAQNGVFKQLPLDNMATACAPSGDIYSNVLDLVHWGQVIMKYGEHNGTQLLNRDSIIEGLSGHTIDFKGRRTPEFGPLTAYGLGWGLDSYKGYIVYEHSGHNPGYRSSLSLFPDAELVIAHLANVDSTALPINTRYYIADELLDLPKTQDWINAMTLNGTRQMYEDVALGAQGDFPERIRDKPSVHDPTELAGDYSNPLYGDVSIRLEGSDSGEEILRMRLRVFEGTLEHYHYDSFYTVMRHSSFKFANLVTFITGLDGKIAGFQMDLFDSMEILPFLPFLHPHSNSPHLPHPPAIHVPVVTMDTLVTKAGTLLNSAAAVFDQIVLAGSRLESTLSPAAMNVVKGIMGNDVLSAGFFLMIIGSSYTFFKDLIVGYYNEVQSWFYVSIVVHDGDQLYNWLSDWVAERPLTKSVRHLSAKTVWAENDDDLDYFDDDDEERPQLVYAPGSGSHVLYHKGYKISVSRDTPEQQESSEDGERNRILKKQSITISTVGWDMSLLKMIVQDAMEKSFKKKAGKTTIYSTQPFDSYWSNVETRAPRAFHSVILAKGLKEELLSDITMFRKSARWYHDRGIPYRRGYLLHGPPGTGKTSFIVALAGHLRMNVCIVNLGISGFNDKQLNQLLNGAPRNSILLMEDVDAALIKRKAGKVQEGENNVTLSGILNSLDGITAQEGSVVFMTTNHIRKLAPALIRPGRCDRKLLFDYADEHQIRGMCLKFLLSRSASGHLTTDPIRKGETEPEEIDPKEQARMDAYDAHVHEVADEICQKITHKDSVTTAQLQAFFMLHRESPDTIVAAIPGFLKEITREREALSNKKRLHRQQAKKVKAKRAAEQKKAKEAREAKIAAGEIVETSEEEEEDDEAKGAASESDLDSDYYEESEGSGASVLSAKKINGATHRDVSIEP</sequence>
<evidence type="ECO:0008006" key="12">
    <source>
        <dbReference type="Google" id="ProtNLM"/>
    </source>
</evidence>
<dbReference type="Pfam" id="PF08740">
    <property type="entry name" value="BCS1_N"/>
    <property type="match status" value="1"/>
</dbReference>
<dbReference type="Pfam" id="PF00004">
    <property type="entry name" value="AAA"/>
    <property type="match status" value="1"/>
</dbReference>
<evidence type="ECO:0000256" key="6">
    <source>
        <dbReference type="ARBA" id="ARBA00038215"/>
    </source>
</evidence>
<keyword evidence="2" id="KW-0547">Nucleotide-binding</keyword>
<keyword evidence="3" id="KW-0999">Mitochondrion inner membrane</keyword>
<dbReference type="InterPro" id="IPR014851">
    <property type="entry name" value="BCS1_N"/>
</dbReference>
<dbReference type="PANTHER" id="PTHR46825">
    <property type="entry name" value="D-ALANYL-D-ALANINE-CARBOXYPEPTIDASE/ENDOPEPTIDASE AMPH"/>
    <property type="match status" value="1"/>
</dbReference>
<feature type="domain" description="AAA+ ATPase" evidence="8">
    <location>
        <begin position="786"/>
        <end position="917"/>
    </location>
</feature>
<evidence type="ECO:0000259" key="9">
    <source>
        <dbReference type="SMART" id="SM01024"/>
    </source>
</evidence>
<dbReference type="InterPro" id="IPR057495">
    <property type="entry name" value="AAA_lid_BCS1"/>
</dbReference>
<evidence type="ECO:0000256" key="1">
    <source>
        <dbReference type="ARBA" id="ARBA00004434"/>
    </source>
</evidence>
<dbReference type="InterPro" id="IPR027417">
    <property type="entry name" value="P-loop_NTPase"/>
</dbReference>
<dbReference type="Pfam" id="PF25426">
    <property type="entry name" value="AAA_lid_BCS1"/>
    <property type="match status" value="1"/>
</dbReference>
<dbReference type="InterPro" id="IPR001466">
    <property type="entry name" value="Beta-lactam-related"/>
</dbReference>
<proteinExistence type="inferred from homology"/>
<organism evidence="10 11">
    <name type="scientific">Mortierella alpina</name>
    <name type="common">Oleaginous fungus</name>
    <name type="synonym">Mortierella renispora</name>
    <dbReference type="NCBI Taxonomy" id="64518"/>
    <lineage>
        <taxon>Eukaryota</taxon>
        <taxon>Fungi</taxon>
        <taxon>Fungi incertae sedis</taxon>
        <taxon>Mucoromycota</taxon>
        <taxon>Mortierellomycotina</taxon>
        <taxon>Mortierellomycetes</taxon>
        <taxon>Mortierellales</taxon>
        <taxon>Mortierellaceae</taxon>
        <taxon>Mortierella</taxon>
    </lineage>
</organism>
<keyword evidence="5" id="KW-0067">ATP-binding</keyword>
<accession>A0A9P8A4E4</accession>